<name>A0A7W4V4A3_9MICO</name>
<accession>A0A7W4V4A3</accession>
<keyword evidence="2" id="KW-1185">Reference proteome</keyword>
<dbReference type="RefSeq" id="WP_165141554.1">
    <property type="nucleotide sequence ID" value="NZ_CP049255.1"/>
</dbReference>
<evidence type="ECO:0000313" key="1">
    <source>
        <dbReference type="EMBL" id="MBB2976603.1"/>
    </source>
</evidence>
<comment type="caution">
    <text evidence="1">The sequence shown here is derived from an EMBL/GenBank/DDBJ whole genome shotgun (WGS) entry which is preliminary data.</text>
</comment>
<organism evidence="1 2">
    <name type="scientific">Microbacterium endophyticum</name>
    <dbReference type="NCBI Taxonomy" id="1526412"/>
    <lineage>
        <taxon>Bacteria</taxon>
        <taxon>Bacillati</taxon>
        <taxon>Actinomycetota</taxon>
        <taxon>Actinomycetes</taxon>
        <taxon>Micrococcales</taxon>
        <taxon>Microbacteriaceae</taxon>
        <taxon>Microbacterium</taxon>
    </lineage>
</organism>
<reference evidence="1 2" key="1">
    <citation type="submission" date="2020-08" db="EMBL/GenBank/DDBJ databases">
        <title>Sequencing the genomes of 1000 actinobacteria strains.</title>
        <authorList>
            <person name="Klenk H.-P."/>
        </authorList>
    </citation>
    <scope>NUCLEOTIDE SEQUENCE [LARGE SCALE GENOMIC DNA]</scope>
    <source>
        <strain evidence="1 2">DSM 27099</strain>
    </source>
</reference>
<evidence type="ECO:0008006" key="3">
    <source>
        <dbReference type="Google" id="ProtNLM"/>
    </source>
</evidence>
<sequence length="325" mass="36092">MPRHLARSKIETALVMWSTLRDAGWSERSIRAAVAEGALHRVRRGIYVTGTLWRELWPESRHLLHTLAVLRASNSEAVVASHSSAAVLHGLPLYRVPTPRVHLTVGPDVRISSSPDVMRHVADVDAADVVVRFGHRCTSLERTVFDLACTLNVEAATASADAALRSVALAGNLYDEIEAEKWRSKMITRAAATGVRGIRSARRVVEFCDGRAQLPGESVSRVQLARLGFVNVRLQVPVAAPGGGSYYLDFELGKEAFGEFDGKDKYLDEAMRSGRTIEQVLLAEKSREDWIRGATQRKFARWGHEHIRTPQDLAQRLSSFHIFPN</sequence>
<dbReference type="AlphaFoldDB" id="A0A7W4V4A3"/>
<dbReference type="Proteomes" id="UP000529310">
    <property type="component" value="Unassembled WGS sequence"/>
</dbReference>
<evidence type="ECO:0000313" key="2">
    <source>
        <dbReference type="Proteomes" id="UP000529310"/>
    </source>
</evidence>
<proteinExistence type="predicted"/>
<dbReference type="EMBL" id="JACHWQ010000007">
    <property type="protein sequence ID" value="MBB2976603.1"/>
    <property type="molecule type" value="Genomic_DNA"/>
</dbReference>
<protein>
    <recommendedName>
        <fullName evidence="3">Transcriptional regulator, AbiEi antitoxin, Type IV TA system</fullName>
    </recommendedName>
</protein>
<gene>
    <name evidence="1" type="ORF">FHX49_002182</name>
</gene>